<dbReference type="OrthoDB" id="5982876at2759"/>
<dbReference type="Pfam" id="PF05485">
    <property type="entry name" value="THAP"/>
    <property type="match status" value="1"/>
</dbReference>
<organism evidence="7 8">
    <name type="scientific">Frankliniella occidentalis</name>
    <name type="common">Western flower thrips</name>
    <name type="synonym">Euthrips occidentalis</name>
    <dbReference type="NCBI Taxonomy" id="133901"/>
    <lineage>
        <taxon>Eukaryota</taxon>
        <taxon>Metazoa</taxon>
        <taxon>Ecdysozoa</taxon>
        <taxon>Arthropoda</taxon>
        <taxon>Hexapoda</taxon>
        <taxon>Insecta</taxon>
        <taxon>Pterygota</taxon>
        <taxon>Neoptera</taxon>
        <taxon>Paraneoptera</taxon>
        <taxon>Thysanoptera</taxon>
        <taxon>Terebrantia</taxon>
        <taxon>Thripoidea</taxon>
        <taxon>Thripidae</taxon>
        <taxon>Frankliniella</taxon>
    </lineage>
</organism>
<dbReference type="SMART" id="SM00980">
    <property type="entry name" value="THAP"/>
    <property type="match status" value="1"/>
</dbReference>
<dbReference type="GO" id="GO:0003677">
    <property type="term" value="F:DNA binding"/>
    <property type="evidence" value="ECO:0007669"/>
    <property type="project" value="UniProtKB-UniRule"/>
</dbReference>
<evidence type="ECO:0000259" key="6">
    <source>
        <dbReference type="PROSITE" id="PS50950"/>
    </source>
</evidence>
<dbReference type="GO" id="GO:0008270">
    <property type="term" value="F:zinc ion binding"/>
    <property type="evidence" value="ECO:0007669"/>
    <property type="project" value="UniProtKB-KW"/>
</dbReference>
<evidence type="ECO:0000256" key="2">
    <source>
        <dbReference type="ARBA" id="ARBA00022771"/>
    </source>
</evidence>
<gene>
    <name evidence="8" type="primary">LOC127751885</name>
</gene>
<evidence type="ECO:0000256" key="4">
    <source>
        <dbReference type="ARBA" id="ARBA00023125"/>
    </source>
</evidence>
<keyword evidence="7" id="KW-1185">Reference proteome</keyword>
<dbReference type="InterPro" id="IPR006612">
    <property type="entry name" value="THAP_Znf"/>
</dbReference>
<evidence type="ECO:0000256" key="5">
    <source>
        <dbReference type="PROSITE-ProRule" id="PRU00309"/>
    </source>
</evidence>
<keyword evidence="1" id="KW-0479">Metal-binding</keyword>
<dbReference type="InterPro" id="IPR038441">
    <property type="entry name" value="THAP_Znf_sf"/>
</dbReference>
<keyword evidence="3" id="KW-0862">Zinc</keyword>
<keyword evidence="4 5" id="KW-0238">DNA-binding</keyword>
<keyword evidence="2 5" id="KW-0863">Zinc-finger</keyword>
<dbReference type="PROSITE" id="PS50950">
    <property type="entry name" value="ZF_THAP"/>
    <property type="match status" value="1"/>
</dbReference>
<dbReference type="AlphaFoldDB" id="A0A9C6XUZ4"/>
<dbReference type="SUPFAM" id="SSF57716">
    <property type="entry name" value="Glucocorticoid receptor-like (DNA-binding domain)"/>
    <property type="match status" value="1"/>
</dbReference>
<dbReference type="InterPro" id="IPR052224">
    <property type="entry name" value="THAP_domain_protein"/>
</dbReference>
<sequence length="179" mass="20855">MPSVCCAPHCTNSSKKGFRLVNFPVESNLRDAWKNAIGRPTDWEPRRGDQLCEVHFKISDWHEGRKVLKPHVTPSLCILLKPYKTKEKKIISSASKHSKRTEKNFPAMHRPTVKNMRTVPSKQLCSVVKETEKHDRLEQFLLEERSCLERVEEGLIADQGSLQEILFLKQMDMFEEMYM</sequence>
<dbReference type="Gene3D" id="6.20.210.20">
    <property type="entry name" value="THAP domain"/>
    <property type="match status" value="1"/>
</dbReference>
<dbReference type="RefSeq" id="XP_052132088.1">
    <property type="nucleotide sequence ID" value="XM_052276128.1"/>
</dbReference>
<proteinExistence type="predicted"/>
<evidence type="ECO:0000313" key="8">
    <source>
        <dbReference type="RefSeq" id="XP_052132088.1"/>
    </source>
</evidence>
<accession>A0A9C6XUZ4</accession>
<dbReference type="GeneID" id="127751885"/>
<dbReference type="KEGG" id="foc:127751885"/>
<evidence type="ECO:0000256" key="3">
    <source>
        <dbReference type="ARBA" id="ARBA00022833"/>
    </source>
</evidence>
<name>A0A9C6XUZ4_FRAOC</name>
<evidence type="ECO:0000313" key="7">
    <source>
        <dbReference type="Proteomes" id="UP000504606"/>
    </source>
</evidence>
<dbReference type="PANTHER" id="PTHR46927">
    <property type="entry name" value="AGAP005574-PA"/>
    <property type="match status" value="1"/>
</dbReference>
<evidence type="ECO:0000256" key="1">
    <source>
        <dbReference type="ARBA" id="ARBA00022723"/>
    </source>
</evidence>
<reference evidence="8" key="1">
    <citation type="submission" date="2025-08" db="UniProtKB">
        <authorList>
            <consortium name="RefSeq"/>
        </authorList>
    </citation>
    <scope>IDENTIFICATION</scope>
    <source>
        <tissue evidence="8">Whole organism</tissue>
    </source>
</reference>
<protein>
    <submittedName>
        <fullName evidence="8">Uncharacterized protein LOC127751885</fullName>
    </submittedName>
</protein>
<dbReference type="PANTHER" id="PTHR46927:SF3">
    <property type="entry name" value="THAP-TYPE DOMAIN-CONTAINING PROTEIN"/>
    <property type="match status" value="1"/>
</dbReference>
<feature type="domain" description="THAP-type" evidence="6">
    <location>
        <begin position="1"/>
        <end position="77"/>
    </location>
</feature>
<dbReference type="Proteomes" id="UP000504606">
    <property type="component" value="Unplaced"/>
</dbReference>